<evidence type="ECO:0000256" key="1">
    <source>
        <dbReference type="SAM" id="Phobius"/>
    </source>
</evidence>
<keyword evidence="3" id="KW-1185">Reference proteome</keyword>
<comment type="caution">
    <text evidence="2">The sequence shown here is derived from an EMBL/GenBank/DDBJ whole genome shotgun (WGS) entry which is preliminary data.</text>
</comment>
<dbReference type="EMBL" id="JACJPW010000019">
    <property type="protein sequence ID" value="MBD2181369.1"/>
    <property type="molecule type" value="Genomic_DNA"/>
</dbReference>
<keyword evidence="1" id="KW-0812">Transmembrane</keyword>
<sequence length="293" mass="31806">MSSNFNPPDPIRPLSVGNVVSSALVLYRSHLKLYVGLAFKSILWSIIPIYGWAKAATINAQISRLAFCELIDKPESASSAEDRVTPKMWSFLLAGILVGLIIFGVNMGISLVSTIIIFIPATLIFASSRDSTVGSPIFTLVQLVVNLVSWAVQLWFQARFLIPELPLAVESNVDATGTVSRSWELTKGSGLRIQLILLVAYLITAPIALIAAIPLFFALGSLIFLGVQSSSASASPEAGLVLIGSILAFIVLLIVAGALTIPFWQTIKAVIYYDLRSRREGMDLQIRDRNVEM</sequence>
<feature type="transmembrane region" description="Helical" evidence="1">
    <location>
        <begin position="92"/>
        <end position="125"/>
    </location>
</feature>
<organism evidence="2 3">
    <name type="scientific">Aerosakkonema funiforme FACHB-1375</name>
    <dbReference type="NCBI Taxonomy" id="2949571"/>
    <lineage>
        <taxon>Bacteria</taxon>
        <taxon>Bacillati</taxon>
        <taxon>Cyanobacteriota</taxon>
        <taxon>Cyanophyceae</taxon>
        <taxon>Oscillatoriophycideae</taxon>
        <taxon>Aerosakkonematales</taxon>
        <taxon>Aerosakkonemataceae</taxon>
        <taxon>Aerosakkonema</taxon>
    </lineage>
</organism>
<dbReference type="AlphaFoldDB" id="A0A926VCH7"/>
<dbReference type="Proteomes" id="UP000641646">
    <property type="component" value="Unassembled WGS sequence"/>
</dbReference>
<dbReference type="RefSeq" id="WP_190464134.1">
    <property type="nucleotide sequence ID" value="NZ_JACJPW010000019.1"/>
</dbReference>
<reference evidence="2" key="1">
    <citation type="journal article" date="2015" name="ISME J.">
        <title>Draft Genome Sequence of Streptomyces incarnatus NRRL8089, which Produces the Nucleoside Antibiotic Sinefungin.</title>
        <authorList>
            <person name="Oshima K."/>
            <person name="Hattori M."/>
            <person name="Shimizu H."/>
            <person name="Fukuda K."/>
            <person name="Nemoto M."/>
            <person name="Inagaki K."/>
            <person name="Tamura T."/>
        </authorList>
    </citation>
    <scope>NUCLEOTIDE SEQUENCE</scope>
    <source>
        <strain evidence="2">FACHB-1375</strain>
    </source>
</reference>
<feature type="transmembrane region" description="Helical" evidence="1">
    <location>
        <begin position="239"/>
        <end position="264"/>
    </location>
</feature>
<keyword evidence="1" id="KW-0472">Membrane</keyword>
<name>A0A926VCH7_9CYAN</name>
<proteinExistence type="predicted"/>
<gene>
    <name evidence="2" type="ORF">H6G03_09660</name>
</gene>
<feature type="transmembrane region" description="Helical" evidence="1">
    <location>
        <begin position="33"/>
        <end position="53"/>
    </location>
</feature>
<evidence type="ECO:0000313" key="3">
    <source>
        <dbReference type="Proteomes" id="UP000641646"/>
    </source>
</evidence>
<protein>
    <submittedName>
        <fullName evidence="2">DUF975 domain-containing protein</fullName>
    </submittedName>
</protein>
<evidence type="ECO:0000313" key="2">
    <source>
        <dbReference type="EMBL" id="MBD2181369.1"/>
    </source>
</evidence>
<feature type="transmembrane region" description="Helical" evidence="1">
    <location>
        <begin position="195"/>
        <end position="227"/>
    </location>
</feature>
<feature type="transmembrane region" description="Helical" evidence="1">
    <location>
        <begin position="137"/>
        <end position="156"/>
    </location>
</feature>
<reference evidence="2" key="2">
    <citation type="submission" date="2020-08" db="EMBL/GenBank/DDBJ databases">
        <authorList>
            <person name="Chen M."/>
            <person name="Teng W."/>
            <person name="Zhao L."/>
            <person name="Hu C."/>
            <person name="Zhou Y."/>
            <person name="Han B."/>
            <person name="Song L."/>
            <person name="Shu W."/>
        </authorList>
    </citation>
    <scope>NUCLEOTIDE SEQUENCE</scope>
    <source>
        <strain evidence="2">FACHB-1375</strain>
    </source>
</reference>
<keyword evidence="1" id="KW-1133">Transmembrane helix</keyword>
<accession>A0A926VCH7</accession>